<evidence type="ECO:0000313" key="15">
    <source>
        <dbReference type="EMBL" id="CAE7208344.1"/>
    </source>
</evidence>
<evidence type="ECO:0000256" key="5">
    <source>
        <dbReference type="ARBA" id="ARBA00023065"/>
    </source>
</evidence>
<feature type="chain" id="PRO_5032294908" evidence="13">
    <location>
        <begin position="23"/>
        <end position="630"/>
    </location>
</feature>
<evidence type="ECO:0000259" key="14">
    <source>
        <dbReference type="Pfam" id="PF00060"/>
    </source>
</evidence>
<evidence type="ECO:0000256" key="9">
    <source>
        <dbReference type="ARBA" id="ARBA00023286"/>
    </source>
</evidence>
<keyword evidence="5" id="KW-0406">Ion transport</keyword>
<feature type="transmembrane region" description="Helical" evidence="12">
    <location>
        <begin position="283"/>
        <end position="301"/>
    </location>
</feature>
<feature type="transmembrane region" description="Helical" evidence="12">
    <location>
        <begin position="351"/>
        <end position="369"/>
    </location>
</feature>
<accession>A0A812JSZ8</accession>
<evidence type="ECO:0000256" key="12">
    <source>
        <dbReference type="SAM" id="Phobius"/>
    </source>
</evidence>
<evidence type="ECO:0000256" key="3">
    <source>
        <dbReference type="ARBA" id="ARBA00022692"/>
    </source>
</evidence>
<keyword evidence="7" id="KW-0675">Receptor</keyword>
<dbReference type="PANTHER" id="PTHR18966">
    <property type="entry name" value="IONOTROPIC GLUTAMATE RECEPTOR"/>
    <property type="match status" value="1"/>
</dbReference>
<feature type="domain" description="Ionotropic glutamate receptor C-terminal" evidence="14">
    <location>
        <begin position="282"/>
        <end position="467"/>
    </location>
</feature>
<keyword evidence="10" id="KW-0407">Ion channel</keyword>
<name>A0A812JSZ8_9DINO</name>
<dbReference type="AlphaFoldDB" id="A0A812JSZ8"/>
<comment type="subcellular location">
    <subcellularLocation>
        <location evidence="1">Membrane</location>
        <topology evidence="1">Multi-pass membrane protein</topology>
    </subcellularLocation>
</comment>
<protein>
    <submittedName>
        <fullName evidence="15">Gria2 protein</fullName>
    </submittedName>
</protein>
<dbReference type="Gene3D" id="3.40.190.10">
    <property type="entry name" value="Periplasmic binding protein-like II"/>
    <property type="match status" value="1"/>
</dbReference>
<comment type="caution">
    <text evidence="15">The sequence shown here is derived from an EMBL/GenBank/DDBJ whole genome shotgun (WGS) entry which is preliminary data.</text>
</comment>
<dbReference type="OrthoDB" id="5984008at2759"/>
<evidence type="ECO:0000256" key="1">
    <source>
        <dbReference type="ARBA" id="ARBA00004141"/>
    </source>
</evidence>
<evidence type="ECO:0000313" key="16">
    <source>
        <dbReference type="Proteomes" id="UP000604046"/>
    </source>
</evidence>
<keyword evidence="13" id="KW-0732">Signal</keyword>
<dbReference type="Pfam" id="PF00060">
    <property type="entry name" value="Lig_chan"/>
    <property type="match status" value="1"/>
</dbReference>
<evidence type="ECO:0000256" key="8">
    <source>
        <dbReference type="ARBA" id="ARBA00023180"/>
    </source>
</evidence>
<keyword evidence="6 12" id="KW-0472">Membrane</keyword>
<evidence type="ECO:0000256" key="11">
    <source>
        <dbReference type="SAM" id="MobiDB-lite"/>
    </source>
</evidence>
<keyword evidence="3 12" id="KW-0812">Transmembrane</keyword>
<feature type="region of interest" description="Disordered" evidence="11">
    <location>
        <begin position="581"/>
        <end position="630"/>
    </location>
</feature>
<sequence>MRNIGNIRRVQILVLLLPHALAARSSQECPCLSNSSGDLYDRLRSELAAQGISADYGTTGCHAYDANLSLFGCEANAGSYCTNPWCYVDMTLCPLDEGQCQAAGETPGSDASPHCRTRRTSSSSIVNMSIFYSYETCGSMNLYDGTRHSEGIGGYIIKIAVDPFPPWVLTRGQGYGGASYDFFERSLDLFEPKPQIKVAPGWATEQSRQLYSSSYTACVHDVAIGNFDLCIADLWLTPERNQLATFLPPVRHDYFYLVVPKKQEEITFWTRLEAPLRPFTADAWLSIVLFLCGLSALLWLVQLCEKGFFKNPKGLCSWSVAEFGRSQFNVWHDFLLGQSSHDVERGPSHKLFSVAFAFFILVTLASYTASLASQLVIQRGAEGTIADINAAVDLGIKICVPSVLYPTFSNLYPLAMFESVPVIEQSARYMHAGRCGAMVVSQEIINSMHAGNIREQDCNSGLSEDISRCNYDNFGNRRDDCNFIRAGDLLWSVPLSFPVGDRIAHSMSWAFTSGLTGGLLEELKENKFNKDAFPLSKCEVETRSEEDGLTSDDLSGTVYISIIIAAVGLLCFCGEMYRSRGDEAESSDPQDPKQEQPERPAGIPAEGWPWPPQSPERDPDPLSAGPSQDA</sequence>
<dbReference type="Gene3D" id="1.10.287.70">
    <property type="match status" value="1"/>
</dbReference>
<evidence type="ECO:0000256" key="6">
    <source>
        <dbReference type="ARBA" id="ARBA00023136"/>
    </source>
</evidence>
<dbReference type="InterPro" id="IPR001320">
    <property type="entry name" value="Iontro_rcpt_C"/>
</dbReference>
<dbReference type="GO" id="GO:0015276">
    <property type="term" value="F:ligand-gated monoatomic ion channel activity"/>
    <property type="evidence" value="ECO:0007669"/>
    <property type="project" value="InterPro"/>
</dbReference>
<keyword evidence="4 12" id="KW-1133">Transmembrane helix</keyword>
<dbReference type="EMBL" id="CAJNDS010000456">
    <property type="protein sequence ID" value="CAE7208344.1"/>
    <property type="molecule type" value="Genomic_DNA"/>
</dbReference>
<evidence type="ECO:0000256" key="10">
    <source>
        <dbReference type="ARBA" id="ARBA00023303"/>
    </source>
</evidence>
<dbReference type="GO" id="GO:0016020">
    <property type="term" value="C:membrane"/>
    <property type="evidence" value="ECO:0007669"/>
    <property type="project" value="UniProtKB-SubCell"/>
</dbReference>
<organism evidence="15 16">
    <name type="scientific">Symbiodinium natans</name>
    <dbReference type="NCBI Taxonomy" id="878477"/>
    <lineage>
        <taxon>Eukaryota</taxon>
        <taxon>Sar</taxon>
        <taxon>Alveolata</taxon>
        <taxon>Dinophyceae</taxon>
        <taxon>Suessiales</taxon>
        <taxon>Symbiodiniaceae</taxon>
        <taxon>Symbiodinium</taxon>
    </lineage>
</organism>
<evidence type="ECO:0000256" key="2">
    <source>
        <dbReference type="ARBA" id="ARBA00022448"/>
    </source>
</evidence>
<feature type="signal peptide" evidence="13">
    <location>
        <begin position="1"/>
        <end position="22"/>
    </location>
</feature>
<reference evidence="15" key="1">
    <citation type="submission" date="2021-02" db="EMBL/GenBank/DDBJ databases">
        <authorList>
            <person name="Dougan E. K."/>
            <person name="Rhodes N."/>
            <person name="Thang M."/>
            <person name="Chan C."/>
        </authorList>
    </citation>
    <scope>NUCLEOTIDE SEQUENCE</scope>
</reference>
<dbReference type="InterPro" id="IPR015683">
    <property type="entry name" value="Ionotropic_Glu_rcpt"/>
</dbReference>
<keyword evidence="16" id="KW-1185">Reference proteome</keyword>
<proteinExistence type="predicted"/>
<evidence type="ECO:0000256" key="13">
    <source>
        <dbReference type="SAM" id="SignalP"/>
    </source>
</evidence>
<dbReference type="Proteomes" id="UP000604046">
    <property type="component" value="Unassembled WGS sequence"/>
</dbReference>
<keyword evidence="9" id="KW-1071">Ligand-gated ion channel</keyword>
<keyword evidence="2" id="KW-0813">Transport</keyword>
<keyword evidence="8" id="KW-0325">Glycoprotein</keyword>
<dbReference type="SUPFAM" id="SSF53850">
    <property type="entry name" value="Periplasmic binding protein-like II"/>
    <property type="match status" value="1"/>
</dbReference>
<evidence type="ECO:0000256" key="7">
    <source>
        <dbReference type="ARBA" id="ARBA00023170"/>
    </source>
</evidence>
<evidence type="ECO:0000256" key="4">
    <source>
        <dbReference type="ARBA" id="ARBA00022989"/>
    </source>
</evidence>
<gene>
    <name evidence="15" type="primary">Gria2</name>
    <name evidence="15" type="ORF">SNAT2548_LOCUS6790</name>
</gene>